<keyword evidence="4" id="KW-1185">Reference proteome</keyword>
<proteinExistence type="predicted"/>
<dbReference type="Proteomes" id="UP000509510">
    <property type="component" value="Chromosome II"/>
</dbReference>
<dbReference type="OrthoDB" id="15567at2759"/>
<evidence type="ECO:0000256" key="1">
    <source>
        <dbReference type="SAM" id="MobiDB-lite"/>
    </source>
</evidence>
<evidence type="ECO:0000259" key="2">
    <source>
        <dbReference type="Pfam" id="PF08639"/>
    </source>
</evidence>
<dbReference type="KEGG" id="trg:TRUGW13939_03107"/>
<dbReference type="RefSeq" id="XP_035342186.1">
    <property type="nucleotide sequence ID" value="XM_035486293.1"/>
</dbReference>
<accession>A0A7H8QQ51</accession>
<evidence type="ECO:0000313" key="3">
    <source>
        <dbReference type="EMBL" id="QKX56008.1"/>
    </source>
</evidence>
<name>A0A7H8QQ51_TALRU</name>
<dbReference type="InterPro" id="IPR042511">
    <property type="entry name" value="Sld3"/>
</dbReference>
<dbReference type="PANTHER" id="PTHR28067:SF1">
    <property type="entry name" value="DNA REPLICATION REGULATOR SLD3"/>
    <property type="match status" value="1"/>
</dbReference>
<feature type="region of interest" description="Disordered" evidence="1">
    <location>
        <begin position="664"/>
        <end position="737"/>
    </location>
</feature>
<feature type="domain" description="DNA replication regulator Sld3 C-terminal" evidence="2">
    <location>
        <begin position="254"/>
        <end position="770"/>
    </location>
</feature>
<feature type="compositionally biased region" description="Polar residues" evidence="1">
    <location>
        <begin position="525"/>
        <end position="535"/>
    </location>
</feature>
<protein>
    <recommendedName>
        <fullName evidence="2">DNA replication regulator Sld3 C-terminal domain-containing protein</fullName>
    </recommendedName>
</protein>
<feature type="region of interest" description="Disordered" evidence="1">
    <location>
        <begin position="512"/>
        <end position="604"/>
    </location>
</feature>
<dbReference type="GO" id="GO:0006270">
    <property type="term" value="P:DNA replication initiation"/>
    <property type="evidence" value="ECO:0007669"/>
    <property type="project" value="InterPro"/>
</dbReference>
<reference evidence="4" key="1">
    <citation type="submission" date="2020-06" db="EMBL/GenBank/DDBJ databases">
        <title>A chromosome-scale genome assembly of Talaromyces rugulosus W13939.</title>
        <authorList>
            <person name="Wang B."/>
            <person name="Guo L."/>
            <person name="Ye K."/>
            <person name="Wang L."/>
        </authorList>
    </citation>
    <scope>NUCLEOTIDE SEQUENCE [LARGE SCALE GENOMIC DNA]</scope>
    <source>
        <strain evidence="4">W13939</strain>
    </source>
</reference>
<dbReference type="GO" id="GO:0031261">
    <property type="term" value="C:DNA replication preinitiation complex"/>
    <property type="evidence" value="ECO:0007669"/>
    <property type="project" value="TreeGrafter"/>
</dbReference>
<organism evidence="3 4">
    <name type="scientific">Talaromyces rugulosus</name>
    <name type="common">Penicillium rugulosum</name>
    <dbReference type="NCBI Taxonomy" id="121627"/>
    <lineage>
        <taxon>Eukaryota</taxon>
        <taxon>Fungi</taxon>
        <taxon>Dikarya</taxon>
        <taxon>Ascomycota</taxon>
        <taxon>Pezizomycotina</taxon>
        <taxon>Eurotiomycetes</taxon>
        <taxon>Eurotiomycetidae</taxon>
        <taxon>Eurotiales</taxon>
        <taxon>Trichocomaceae</taxon>
        <taxon>Talaromyces</taxon>
        <taxon>Talaromyces sect. Islandici</taxon>
    </lineage>
</organism>
<dbReference type="PANTHER" id="PTHR28067">
    <property type="entry name" value="DNA REPLICATION REGULATOR SLD3"/>
    <property type="match status" value="1"/>
</dbReference>
<gene>
    <name evidence="3" type="ORF">TRUGW13939_03107</name>
</gene>
<dbReference type="Gene3D" id="1.20.58.2130">
    <property type="match status" value="1"/>
</dbReference>
<evidence type="ECO:0000313" key="4">
    <source>
        <dbReference type="Proteomes" id="UP000509510"/>
    </source>
</evidence>
<dbReference type="GeneID" id="55990613"/>
<feature type="region of interest" description="Disordered" evidence="1">
    <location>
        <begin position="764"/>
        <end position="784"/>
    </location>
</feature>
<sequence>MASRGFSGVLESTSLTSLNAIHGIPAQPRKRKISQVDVDEPADTIISIKGHASSLSDNEFNLAPIELLPRSELPFTWLDSTTAVQSGNIFISNNELLEHFFSGAGSEEPLVLAVRLASSGALYVVEQIKKRIYALTKLQSHIDEGEVRVTAKRSRFWNSVARPAKGAADWREAAKVQDPGDDNHGAFLKKTKLDVVVSFANTTSHANVQSQEPAQPADDHLFVSELQAYVHAPPEDNVPLQFPEGEVAPSAEAILDNLRLQYLEALYISKTSVAYFAKGPLTRSRNTFQNSTPEGSGSSDLLAFYKESILPVKKMDTKYREGLPTILQNIVLVLSEDERPKKRKNRKKKLGKNGLYPGEDEFIKKCWRSRQLAERGGQQAELTKEEEIKRHVSELRLRETQLQILLILEAIFLKNTTSQDANATDENTSGAKRTKKGEDLNVLLELLLDRLCIWHAVSAAESVMAESIGDTADNHLSGKKIESDALRDFCNEVIIPFYASRLPEQCKAIKKKLGGATERSPSRPTPESKNSSSKTRQTEATDKRTQALKPPRRTLQRVLTDEQAAASQRTRHPSLMRSSTTPALQETKAESLEPSLPSLGNSVRGGIQAARRVDKREIDLNAVAKQHETKIKKMGMLMEQKKELDAAISALRKPNRELVANELADQAEKRTTTTSARKPKNPVRNPYGQGVQVMATPKASRKRDVNNNATALLAPPRGLSRRSSGKDLGTSPALGSDISLVPQSSAVRSTVSRSVDNRREVNAIDETPSRGTSKLSDPLGSMGDMTPNTTQYSRTLFKVPTLPPAPTTTPAVATQSIDDQDHEISTPVPMRKSTNMIYSNDAIHETPPRSGRLPAPMMIPSSLALVDTPVKRAVARREIVQSTPEKSIYEQLGWDDDDLAL</sequence>
<dbReference type="Pfam" id="PF08639">
    <property type="entry name" value="Sld3_STD"/>
    <property type="match status" value="1"/>
</dbReference>
<dbReference type="EMBL" id="CP055899">
    <property type="protein sequence ID" value="QKX56008.1"/>
    <property type="molecule type" value="Genomic_DNA"/>
</dbReference>
<dbReference type="AlphaFoldDB" id="A0A7H8QQ51"/>
<feature type="compositionally biased region" description="Basic and acidic residues" evidence="1">
    <location>
        <begin position="536"/>
        <end position="545"/>
    </location>
</feature>
<dbReference type="InterPro" id="IPR013948">
    <property type="entry name" value="DNA_replication_reg_Sld3_C"/>
</dbReference>